<proteinExistence type="predicted"/>
<keyword evidence="2" id="KW-1185">Reference proteome</keyword>
<accession>A0AAV0H5P1</accession>
<protein>
    <submittedName>
        <fullName evidence="1">Uncharacterized protein</fullName>
    </submittedName>
</protein>
<evidence type="ECO:0000313" key="2">
    <source>
        <dbReference type="Proteomes" id="UP001154282"/>
    </source>
</evidence>
<dbReference type="AlphaFoldDB" id="A0AAV0H5P1"/>
<reference evidence="1" key="1">
    <citation type="submission" date="2022-08" db="EMBL/GenBank/DDBJ databases">
        <authorList>
            <person name="Gutierrez-Valencia J."/>
        </authorList>
    </citation>
    <scope>NUCLEOTIDE SEQUENCE</scope>
</reference>
<dbReference type="Proteomes" id="UP001154282">
    <property type="component" value="Unassembled WGS sequence"/>
</dbReference>
<evidence type="ECO:0000313" key="1">
    <source>
        <dbReference type="EMBL" id="CAI0380532.1"/>
    </source>
</evidence>
<name>A0AAV0H5P1_9ROSI</name>
<comment type="caution">
    <text evidence="1">The sequence shown here is derived from an EMBL/GenBank/DDBJ whole genome shotgun (WGS) entry which is preliminary data.</text>
</comment>
<organism evidence="1 2">
    <name type="scientific">Linum tenue</name>
    <dbReference type="NCBI Taxonomy" id="586396"/>
    <lineage>
        <taxon>Eukaryota</taxon>
        <taxon>Viridiplantae</taxon>
        <taxon>Streptophyta</taxon>
        <taxon>Embryophyta</taxon>
        <taxon>Tracheophyta</taxon>
        <taxon>Spermatophyta</taxon>
        <taxon>Magnoliopsida</taxon>
        <taxon>eudicotyledons</taxon>
        <taxon>Gunneridae</taxon>
        <taxon>Pentapetalae</taxon>
        <taxon>rosids</taxon>
        <taxon>fabids</taxon>
        <taxon>Malpighiales</taxon>
        <taxon>Linaceae</taxon>
        <taxon>Linum</taxon>
    </lineage>
</organism>
<dbReference type="EMBL" id="CAMGYJ010000002">
    <property type="protein sequence ID" value="CAI0380532.1"/>
    <property type="molecule type" value="Genomic_DNA"/>
</dbReference>
<sequence>MLAMTFHPYLLTSSISSNKMRLPRSATKGNTYEMLLASLFSVMLCLQLQN</sequence>
<gene>
    <name evidence="1" type="ORF">LITE_LOCUS2722</name>
</gene>